<keyword evidence="2" id="KW-1185">Reference proteome</keyword>
<reference evidence="1 2" key="1">
    <citation type="submission" date="2019-05" db="EMBL/GenBank/DDBJ databases">
        <title>Emergence of the Ug99 lineage of the wheat stem rust pathogen through somatic hybridization.</title>
        <authorList>
            <person name="Li F."/>
            <person name="Upadhyaya N.M."/>
            <person name="Sperschneider J."/>
            <person name="Matny O."/>
            <person name="Nguyen-Phuc H."/>
            <person name="Mago R."/>
            <person name="Raley C."/>
            <person name="Miller M.E."/>
            <person name="Silverstein K.A.T."/>
            <person name="Henningsen E."/>
            <person name="Hirsch C.D."/>
            <person name="Visser B."/>
            <person name="Pretorius Z.A."/>
            <person name="Steffenson B.J."/>
            <person name="Schwessinger B."/>
            <person name="Dodds P.N."/>
            <person name="Figueroa M."/>
        </authorList>
    </citation>
    <scope>NUCLEOTIDE SEQUENCE [LARGE SCALE GENOMIC DNA]</scope>
    <source>
        <strain evidence="1">21-0</strain>
    </source>
</reference>
<dbReference type="Proteomes" id="UP000324748">
    <property type="component" value="Unassembled WGS sequence"/>
</dbReference>
<organism evidence="1 2">
    <name type="scientific">Puccinia graminis f. sp. tritici</name>
    <dbReference type="NCBI Taxonomy" id="56615"/>
    <lineage>
        <taxon>Eukaryota</taxon>
        <taxon>Fungi</taxon>
        <taxon>Dikarya</taxon>
        <taxon>Basidiomycota</taxon>
        <taxon>Pucciniomycotina</taxon>
        <taxon>Pucciniomycetes</taxon>
        <taxon>Pucciniales</taxon>
        <taxon>Pucciniaceae</taxon>
        <taxon>Puccinia</taxon>
    </lineage>
</organism>
<dbReference type="AlphaFoldDB" id="A0A5B0PSQ6"/>
<gene>
    <name evidence="1" type="ORF">PGT21_002748</name>
</gene>
<evidence type="ECO:0000313" key="2">
    <source>
        <dbReference type="Proteomes" id="UP000324748"/>
    </source>
</evidence>
<protein>
    <submittedName>
        <fullName evidence="1">Uncharacterized protein</fullName>
    </submittedName>
</protein>
<name>A0A5B0PSQ6_PUCGR</name>
<evidence type="ECO:0000313" key="1">
    <source>
        <dbReference type="EMBL" id="KAA1102979.1"/>
    </source>
</evidence>
<sequence>MTDHRDEVKIPIEDDKDRPTAFRATNTLDGWPPLRDHWAALLSAECAAYVAGNCTHP</sequence>
<proteinExistence type="predicted"/>
<accession>A0A5B0PSQ6</accession>
<comment type="caution">
    <text evidence="1">The sequence shown here is derived from an EMBL/GenBank/DDBJ whole genome shotgun (WGS) entry which is preliminary data.</text>
</comment>
<dbReference type="EMBL" id="VSWC01000042">
    <property type="protein sequence ID" value="KAA1102979.1"/>
    <property type="molecule type" value="Genomic_DNA"/>
</dbReference>